<dbReference type="GO" id="GO:0007004">
    <property type="term" value="P:telomere maintenance via telomerase"/>
    <property type="evidence" value="ECO:0007669"/>
    <property type="project" value="InterPro"/>
</dbReference>
<dbReference type="PANTHER" id="PTHR14487:SF3">
    <property type="entry name" value="ADRENOCORTICAL DYSPLASIA PROTEIN HOMOLOG"/>
    <property type="match status" value="1"/>
</dbReference>
<dbReference type="PANTHER" id="PTHR14487">
    <property type="entry name" value="ADRENOCORTICAL DYSPLASIA PROTEIN ACD"/>
    <property type="match status" value="1"/>
</dbReference>
<keyword evidence="4" id="KW-0779">Telomere</keyword>
<dbReference type="Gene3D" id="2.40.50.960">
    <property type="match status" value="1"/>
</dbReference>
<evidence type="ECO:0000313" key="8">
    <source>
        <dbReference type="EMBL" id="TRY89500.1"/>
    </source>
</evidence>
<evidence type="ECO:0000259" key="7">
    <source>
        <dbReference type="Pfam" id="PF10341"/>
    </source>
</evidence>
<keyword evidence="9" id="KW-1185">Reference proteome</keyword>
<dbReference type="Proteomes" id="UP000316079">
    <property type="component" value="Unassembled WGS sequence"/>
</dbReference>
<reference evidence="8 9" key="1">
    <citation type="journal article" date="2019" name="Sci. Data">
        <title>Hybrid genome assembly and annotation of Danionella translucida.</title>
        <authorList>
            <person name="Kadobianskyi M."/>
            <person name="Schulze L."/>
            <person name="Schuelke M."/>
            <person name="Judkewitz B."/>
        </authorList>
    </citation>
    <scope>NUCLEOTIDE SEQUENCE [LARGE SCALE GENOMIC DNA]</scope>
    <source>
        <strain evidence="8 9">Bolton</strain>
    </source>
</reference>
<gene>
    <name evidence="8" type="ORF">DNTS_016072</name>
</gene>
<dbReference type="GO" id="GO:0032211">
    <property type="term" value="P:negative regulation of telomere maintenance via telomerase"/>
    <property type="evidence" value="ECO:0007669"/>
    <property type="project" value="TreeGrafter"/>
</dbReference>
<organism evidence="8 9">
    <name type="scientific">Danionella cerebrum</name>
    <dbReference type="NCBI Taxonomy" id="2873325"/>
    <lineage>
        <taxon>Eukaryota</taxon>
        <taxon>Metazoa</taxon>
        <taxon>Chordata</taxon>
        <taxon>Craniata</taxon>
        <taxon>Vertebrata</taxon>
        <taxon>Euteleostomi</taxon>
        <taxon>Actinopterygii</taxon>
        <taxon>Neopterygii</taxon>
        <taxon>Teleostei</taxon>
        <taxon>Ostariophysi</taxon>
        <taxon>Cypriniformes</taxon>
        <taxon>Danionidae</taxon>
        <taxon>Danioninae</taxon>
        <taxon>Danionella</taxon>
    </lineage>
</organism>
<feature type="domain" description="Shelterin complex subunit TPP1/Est3" evidence="7">
    <location>
        <begin position="13"/>
        <end position="154"/>
    </location>
</feature>
<dbReference type="InterPro" id="IPR028631">
    <property type="entry name" value="ACD"/>
</dbReference>
<dbReference type="InterPro" id="IPR019437">
    <property type="entry name" value="TPP1/Est3"/>
</dbReference>
<evidence type="ECO:0000256" key="1">
    <source>
        <dbReference type="ARBA" id="ARBA00004123"/>
    </source>
</evidence>
<dbReference type="GO" id="GO:0005697">
    <property type="term" value="C:telomerase holoenzyme complex"/>
    <property type="evidence" value="ECO:0007669"/>
    <property type="project" value="InterPro"/>
</dbReference>
<sequence>MNPTLKRKRIGDLDPWIETLIQNYGKDQNKVLKAQVTDVSEMSESQRLEEDDNCFLFVSDGIAVIPAVLSDDAWELLLDFQEDLCLSELPHAIVLLNTYELTFDMREELNACQFYLKVDHLSIIGITPNRLKLYSCSFIPSVRAQIETVWRFHLENSIPNSAEAGLVSFMDAWYDLQDQELQEIQEETVEEMETSVPETSLCVQTFIEMEIKECVKAWSDLHDTLEEADEEVETSQPDLSVEETLHRGQEKFVVPVSFLIIPEEQRALLTADASAESEMPNSLAPPLEEPHPVSGDQTEAVQDGVELLSADVEPSALEHTQSDPNQESQSLLKEVHPIATRAQISTGITLSQMPKPTLFSPSRSAERPIIEFSLEQNKEVFPSLPSWLGHNTTLSNEHEAPTSREPPNLPISPKTKRRKVHSDGTPFFYTYQPKPRVAKALSLLQIPGHLLQWAVRYLGTSDGAETSTGAGS</sequence>
<dbReference type="STRING" id="623744.A0A553QHT7"/>
<evidence type="ECO:0000256" key="2">
    <source>
        <dbReference type="ARBA" id="ARBA00004574"/>
    </source>
</evidence>
<dbReference type="AlphaFoldDB" id="A0A553QHT7"/>
<proteinExistence type="predicted"/>
<protein>
    <recommendedName>
        <fullName evidence="7">Shelterin complex subunit TPP1/Est3 domain-containing protein</fullName>
    </recommendedName>
</protein>
<dbReference type="EMBL" id="SRMA01025971">
    <property type="protein sequence ID" value="TRY89500.1"/>
    <property type="molecule type" value="Genomic_DNA"/>
</dbReference>
<evidence type="ECO:0000256" key="5">
    <source>
        <dbReference type="ARBA" id="ARBA00023242"/>
    </source>
</evidence>
<keyword evidence="5" id="KW-0539">Nucleus</keyword>
<name>A0A553QHT7_9TELE</name>
<accession>A0A553QHT7</accession>
<evidence type="ECO:0000256" key="4">
    <source>
        <dbReference type="ARBA" id="ARBA00022895"/>
    </source>
</evidence>
<dbReference type="GO" id="GO:0070198">
    <property type="term" value="P:protein localization to chromosome, telomeric region"/>
    <property type="evidence" value="ECO:0007669"/>
    <property type="project" value="TreeGrafter"/>
</dbReference>
<feature type="region of interest" description="Disordered" evidence="6">
    <location>
        <begin position="271"/>
        <end position="298"/>
    </location>
</feature>
<feature type="region of interest" description="Disordered" evidence="6">
    <location>
        <begin position="394"/>
        <end position="420"/>
    </location>
</feature>
<dbReference type="GO" id="GO:0042162">
    <property type="term" value="F:telomeric DNA binding"/>
    <property type="evidence" value="ECO:0007669"/>
    <property type="project" value="InterPro"/>
</dbReference>
<comment type="caution">
    <text evidence="8">The sequence shown here is derived from an EMBL/GenBank/DDBJ whole genome shotgun (WGS) entry which is preliminary data.</text>
</comment>
<evidence type="ECO:0000256" key="6">
    <source>
        <dbReference type="SAM" id="MobiDB-lite"/>
    </source>
</evidence>
<dbReference type="GO" id="GO:0016233">
    <property type="term" value="P:telomere capping"/>
    <property type="evidence" value="ECO:0007669"/>
    <property type="project" value="InterPro"/>
</dbReference>
<keyword evidence="3" id="KW-0158">Chromosome</keyword>
<dbReference type="Pfam" id="PF10341">
    <property type="entry name" value="TPP1"/>
    <property type="match status" value="1"/>
</dbReference>
<dbReference type="OrthoDB" id="8933114at2759"/>
<evidence type="ECO:0000256" key="3">
    <source>
        <dbReference type="ARBA" id="ARBA00022454"/>
    </source>
</evidence>
<dbReference type="GO" id="GO:0070187">
    <property type="term" value="C:shelterin complex"/>
    <property type="evidence" value="ECO:0007669"/>
    <property type="project" value="InterPro"/>
</dbReference>
<evidence type="ECO:0000313" key="9">
    <source>
        <dbReference type="Proteomes" id="UP000316079"/>
    </source>
</evidence>
<comment type="subcellular location">
    <subcellularLocation>
        <location evidence="2">Chromosome</location>
        <location evidence="2">Telomere</location>
    </subcellularLocation>
    <subcellularLocation>
        <location evidence="1">Nucleus</location>
    </subcellularLocation>
</comment>